<dbReference type="SMART" id="SM01322">
    <property type="entry name" value="YaeQ"/>
    <property type="match status" value="1"/>
</dbReference>
<evidence type="ECO:0000313" key="1">
    <source>
        <dbReference type="EMBL" id="TBW49222.1"/>
    </source>
</evidence>
<dbReference type="PANTHER" id="PTHR38784:SF1">
    <property type="entry name" value="SUCROSE PHOSPHORYLASE"/>
    <property type="match status" value="1"/>
</dbReference>
<evidence type="ECO:0000313" key="2">
    <source>
        <dbReference type="Proteomes" id="UP000313645"/>
    </source>
</evidence>
<dbReference type="RefSeq" id="WP_131483644.1">
    <property type="nucleotide sequence ID" value="NZ_SJDL01000042.1"/>
</dbReference>
<gene>
    <name evidence="1" type="ORF">EZI54_19955</name>
</gene>
<reference evidence="1 2" key="1">
    <citation type="submission" date="2019-02" db="EMBL/GenBank/DDBJ databases">
        <title>Marinobacter halodurans sp. nov., a marine bacterium isolated from sea tidal flat.</title>
        <authorList>
            <person name="Yoo Y."/>
            <person name="Lee D.W."/>
            <person name="Kim B.S."/>
            <person name="Kim J.-J."/>
        </authorList>
    </citation>
    <scope>NUCLEOTIDE SEQUENCE [LARGE SCALE GENOMIC DNA]</scope>
    <source>
        <strain evidence="1 2">YJ-S3-2</strain>
    </source>
</reference>
<dbReference type="InterPro" id="IPR009822">
    <property type="entry name" value="YaeQ"/>
</dbReference>
<protein>
    <submittedName>
        <fullName evidence="1">YaeQ family protein</fullName>
    </submittedName>
</protein>
<proteinExistence type="predicted"/>
<dbReference type="InterPro" id="IPR011335">
    <property type="entry name" value="Restrct_endonuc-II-like"/>
</dbReference>
<dbReference type="SUPFAM" id="SSF52980">
    <property type="entry name" value="Restriction endonuclease-like"/>
    <property type="match status" value="1"/>
</dbReference>
<organism evidence="1 2">
    <name type="scientific">Marinobacter halodurans</name>
    <dbReference type="NCBI Taxonomy" id="2528979"/>
    <lineage>
        <taxon>Bacteria</taxon>
        <taxon>Pseudomonadati</taxon>
        <taxon>Pseudomonadota</taxon>
        <taxon>Gammaproteobacteria</taxon>
        <taxon>Pseudomonadales</taxon>
        <taxon>Marinobacteraceae</taxon>
        <taxon>Marinobacter</taxon>
    </lineage>
</organism>
<dbReference type="EMBL" id="SJDL01000042">
    <property type="protein sequence ID" value="TBW49222.1"/>
    <property type="molecule type" value="Genomic_DNA"/>
</dbReference>
<dbReference type="InterPro" id="IPR038590">
    <property type="entry name" value="YaeQ_sf"/>
</dbReference>
<dbReference type="PANTHER" id="PTHR38784">
    <property type="entry name" value="SUCROSE PHOSPHORYLASE"/>
    <property type="match status" value="1"/>
</dbReference>
<dbReference type="Pfam" id="PF07152">
    <property type="entry name" value="YaeQ"/>
    <property type="match status" value="1"/>
</dbReference>
<dbReference type="Proteomes" id="UP000313645">
    <property type="component" value="Unassembled WGS sequence"/>
</dbReference>
<dbReference type="PIRSF" id="PIRSF011484">
    <property type="entry name" value="YaeQ"/>
    <property type="match status" value="1"/>
</dbReference>
<dbReference type="CDD" id="cd22368">
    <property type="entry name" value="YaeQ-like"/>
    <property type="match status" value="1"/>
</dbReference>
<accession>A0ABY1ZF18</accession>
<keyword evidence="2" id="KW-1185">Reference proteome</keyword>
<comment type="caution">
    <text evidence="1">The sequence shown here is derived from an EMBL/GenBank/DDBJ whole genome shotgun (WGS) entry which is preliminary data.</text>
</comment>
<name>A0ABY1ZF18_9GAMM</name>
<sequence length="181" mass="20409">MALKSTVFKAHINIADMDRAHYADHALTLARHPSETDERLMLRLLAFALYADETLQFSKGLSTDDEPDLWQKSLSDEIELWIELGLPEESRIRKACGRSEKVVILAYGGRAVPIWWDKLHGKVSRFDNLVILQIDAEDSQALAALAERSMHFQCTIQDGQASFGDGEQIVTIDPVRLYPEA</sequence>
<dbReference type="Gene3D" id="3.10.640.10">
    <property type="entry name" value="Restriction endonuclease-like alpha-beta roll domain"/>
    <property type="match status" value="1"/>
</dbReference>